<feature type="chain" id="PRO_5032871696" evidence="1">
    <location>
        <begin position="19"/>
        <end position="241"/>
    </location>
</feature>
<sequence>MKHFRLLLLSMLPLFGFAQDVKVNLKGEVNFPDYDKSSRTIYFIYQKAGKSILDSALVKQNQFLFNATLNPKIKVKLQFTKPGTSPNAAADPNILSLFVNQGEVTVKATGYLGRGKVTGSAMHDEYIAFKKPYLKIDTSLRLLGWKKRRVKENDSLKMKAVDREIDSVRNAKMNLLTSFLDQNITKPYAPEAILMYLRANGSSFDLKKAQQYFDSLPAEQKQAEEANDIIKAIADKKTKPN</sequence>
<evidence type="ECO:0000256" key="1">
    <source>
        <dbReference type="SAM" id="SignalP"/>
    </source>
</evidence>
<dbReference type="Proteomes" id="UP000594759">
    <property type="component" value="Chromosome"/>
</dbReference>
<accession>A0A7U3SQL6</accession>
<dbReference type="KEGG" id="pex:IZT61_15535"/>
<protein>
    <submittedName>
        <fullName evidence="3">DUF4369 domain-containing protein</fullName>
    </submittedName>
</protein>
<evidence type="ECO:0000313" key="3">
    <source>
        <dbReference type="EMBL" id="QPH38486.1"/>
    </source>
</evidence>
<feature type="signal peptide" evidence="1">
    <location>
        <begin position="1"/>
        <end position="18"/>
    </location>
</feature>
<dbReference type="EMBL" id="CP064939">
    <property type="protein sequence ID" value="QPH38486.1"/>
    <property type="molecule type" value="Genomic_DNA"/>
</dbReference>
<name>A0A7U3SQL6_9SPHI</name>
<keyword evidence="1" id="KW-0732">Signal</keyword>
<evidence type="ECO:0000259" key="2">
    <source>
        <dbReference type="Pfam" id="PF14289"/>
    </source>
</evidence>
<proteinExistence type="predicted"/>
<gene>
    <name evidence="3" type="ORF">IZT61_15535</name>
</gene>
<organism evidence="3 4">
    <name type="scientific">Pedobacter endophyticus</name>
    <dbReference type="NCBI Taxonomy" id="2789740"/>
    <lineage>
        <taxon>Bacteria</taxon>
        <taxon>Pseudomonadati</taxon>
        <taxon>Bacteroidota</taxon>
        <taxon>Sphingobacteriia</taxon>
        <taxon>Sphingobacteriales</taxon>
        <taxon>Sphingobacteriaceae</taxon>
        <taxon>Pedobacter</taxon>
    </lineage>
</organism>
<feature type="domain" description="DUF4369" evidence="2">
    <location>
        <begin position="24"/>
        <end position="126"/>
    </location>
</feature>
<keyword evidence="4" id="KW-1185">Reference proteome</keyword>
<dbReference type="InterPro" id="IPR025380">
    <property type="entry name" value="DUF4369"/>
</dbReference>
<dbReference type="RefSeq" id="WP_196097966.1">
    <property type="nucleotide sequence ID" value="NZ_CP064939.1"/>
</dbReference>
<evidence type="ECO:0000313" key="4">
    <source>
        <dbReference type="Proteomes" id="UP000594759"/>
    </source>
</evidence>
<dbReference type="AlphaFoldDB" id="A0A7U3SQL6"/>
<dbReference type="Pfam" id="PF14289">
    <property type="entry name" value="DUF4369"/>
    <property type="match status" value="1"/>
</dbReference>
<reference evidence="3 4" key="1">
    <citation type="submission" date="2020-11" db="EMBL/GenBank/DDBJ databases">
        <title>Pedobacter endophytica, an endophytic bacteria isolated form Carex pumila.</title>
        <authorList>
            <person name="Peng Y."/>
            <person name="Jiang L."/>
            <person name="Lee J."/>
        </authorList>
    </citation>
    <scope>NUCLEOTIDE SEQUENCE [LARGE SCALE GENOMIC DNA]</scope>
    <source>
        <strain evidence="3 4">JBR3-12</strain>
    </source>
</reference>